<gene>
    <name evidence="20" type="ORF">DDQ50_06795</name>
</gene>
<keyword evidence="10 18" id="KW-0808">Transferase</keyword>
<evidence type="ECO:0000256" key="8">
    <source>
        <dbReference type="ARBA" id="ARBA00022475"/>
    </source>
</evidence>
<dbReference type="Proteomes" id="UP000244893">
    <property type="component" value="Unassembled WGS sequence"/>
</dbReference>
<protein>
    <recommendedName>
        <fullName evidence="7 18">Phosphatidate cytidylyltransferase</fullName>
        <ecNumber evidence="6 18">2.7.7.41</ecNumber>
    </recommendedName>
</protein>
<comment type="pathway">
    <text evidence="3 18">Phospholipid metabolism; CDP-diacylglycerol biosynthesis; CDP-diacylglycerol from sn-glycerol 3-phosphate: step 3/3.</text>
</comment>
<comment type="pathway">
    <text evidence="4">Lipid metabolism.</text>
</comment>
<keyword evidence="15 19" id="KW-0472">Membrane</keyword>
<dbReference type="Pfam" id="PF01148">
    <property type="entry name" value="CTP_transf_1"/>
    <property type="match status" value="1"/>
</dbReference>
<sequence length="323" mass="35439">MADPDRPTRWHAPRNRAEFQAQLDSGKSEFEAQIRDARKQFEDAQERINARTGRNLLFAIVFGLILGLSMLFSLILVKQLFLIVAAFLITFAVLELTAALRHAGREVPRIPSVLVSVATLPIAYFLPPGGQWWAIAGAIVVVTLWRLAEHIPPSGRRPWEEVRKDLGAGIFVQLYVTFLGGFSVVLASQDRGQWWTLAFLIIVISVDVGAYASGLSFGKHPMAPRISPKKTWEGFAGSAVAAVIAGILLSVLMLQMPWWFGIIFGLVMVGTATIGDLTESLIKRDLGIKDISSWLPGHGGFLDRLDSVLPSASAAFALYLIFT</sequence>
<evidence type="ECO:0000256" key="2">
    <source>
        <dbReference type="ARBA" id="ARBA00004651"/>
    </source>
</evidence>
<comment type="catalytic activity">
    <reaction evidence="1 18">
        <text>a 1,2-diacyl-sn-glycero-3-phosphate + CTP + H(+) = a CDP-1,2-diacyl-sn-glycerol + diphosphate</text>
        <dbReference type="Rhea" id="RHEA:16229"/>
        <dbReference type="ChEBI" id="CHEBI:15378"/>
        <dbReference type="ChEBI" id="CHEBI:33019"/>
        <dbReference type="ChEBI" id="CHEBI:37563"/>
        <dbReference type="ChEBI" id="CHEBI:58332"/>
        <dbReference type="ChEBI" id="CHEBI:58608"/>
        <dbReference type="EC" id="2.7.7.41"/>
    </reaction>
</comment>
<comment type="subcellular location">
    <subcellularLocation>
        <location evidence="2">Cell membrane</location>
        <topology evidence="2">Multi-pass membrane protein</topology>
    </subcellularLocation>
</comment>
<dbReference type="AlphaFoldDB" id="A0A2V1HU47"/>
<dbReference type="EMBL" id="QEOP01000001">
    <property type="protein sequence ID" value="PVZ96135.1"/>
    <property type="molecule type" value="Genomic_DNA"/>
</dbReference>
<feature type="transmembrane region" description="Helical" evidence="19">
    <location>
        <begin position="107"/>
        <end position="126"/>
    </location>
</feature>
<comment type="caution">
    <text evidence="20">The sequence shown here is derived from an EMBL/GenBank/DDBJ whole genome shotgun (WGS) entry which is preliminary data.</text>
</comment>
<feature type="transmembrane region" description="Helical" evidence="19">
    <location>
        <begin position="56"/>
        <end position="75"/>
    </location>
</feature>
<keyword evidence="14" id="KW-0443">Lipid metabolism</keyword>
<keyword evidence="13 19" id="KW-1133">Transmembrane helix</keyword>
<reference evidence="20 21" key="1">
    <citation type="submission" date="2018-05" db="EMBL/GenBank/DDBJ databases">
        <title>Amnibacterium sp. M8JJ-5, whole genome shotgun sequence.</title>
        <authorList>
            <person name="Tuo L."/>
        </authorList>
    </citation>
    <scope>NUCLEOTIDE SEQUENCE [LARGE SCALE GENOMIC DNA]</scope>
    <source>
        <strain evidence="20 21">M8JJ-5</strain>
    </source>
</reference>
<feature type="transmembrane region" description="Helical" evidence="19">
    <location>
        <begin position="168"/>
        <end position="188"/>
    </location>
</feature>
<keyword evidence="17" id="KW-1208">Phospholipid metabolism</keyword>
<dbReference type="OrthoDB" id="9799199at2"/>
<evidence type="ECO:0000256" key="13">
    <source>
        <dbReference type="ARBA" id="ARBA00022989"/>
    </source>
</evidence>
<dbReference type="GO" id="GO:0005886">
    <property type="term" value="C:plasma membrane"/>
    <property type="evidence" value="ECO:0007669"/>
    <property type="project" value="UniProtKB-SubCell"/>
</dbReference>
<evidence type="ECO:0000256" key="3">
    <source>
        <dbReference type="ARBA" id="ARBA00005119"/>
    </source>
</evidence>
<evidence type="ECO:0000256" key="11">
    <source>
        <dbReference type="ARBA" id="ARBA00022692"/>
    </source>
</evidence>
<evidence type="ECO:0000256" key="12">
    <source>
        <dbReference type="ARBA" id="ARBA00022695"/>
    </source>
</evidence>
<dbReference type="GO" id="GO:0016024">
    <property type="term" value="P:CDP-diacylglycerol biosynthetic process"/>
    <property type="evidence" value="ECO:0007669"/>
    <property type="project" value="UniProtKB-UniPathway"/>
</dbReference>
<dbReference type="UniPathway" id="UPA00557">
    <property type="reaction ID" value="UER00614"/>
</dbReference>
<evidence type="ECO:0000256" key="6">
    <source>
        <dbReference type="ARBA" id="ARBA00012487"/>
    </source>
</evidence>
<feature type="transmembrane region" description="Helical" evidence="19">
    <location>
        <begin position="258"/>
        <end position="277"/>
    </location>
</feature>
<evidence type="ECO:0000256" key="10">
    <source>
        <dbReference type="ARBA" id="ARBA00022679"/>
    </source>
</evidence>
<evidence type="ECO:0000256" key="9">
    <source>
        <dbReference type="ARBA" id="ARBA00022516"/>
    </source>
</evidence>
<feature type="transmembrane region" description="Helical" evidence="19">
    <location>
        <begin position="81"/>
        <end position="100"/>
    </location>
</feature>
<dbReference type="PANTHER" id="PTHR46382">
    <property type="entry name" value="PHOSPHATIDATE CYTIDYLYLTRANSFERASE"/>
    <property type="match status" value="1"/>
</dbReference>
<evidence type="ECO:0000256" key="1">
    <source>
        <dbReference type="ARBA" id="ARBA00001698"/>
    </source>
</evidence>
<keyword evidence="9" id="KW-0444">Lipid biosynthesis</keyword>
<keyword evidence="12 18" id="KW-0548">Nucleotidyltransferase</keyword>
<dbReference type="PANTHER" id="PTHR46382:SF1">
    <property type="entry name" value="PHOSPHATIDATE CYTIDYLYLTRANSFERASE"/>
    <property type="match status" value="1"/>
</dbReference>
<keyword evidence="8" id="KW-1003">Cell membrane</keyword>
<evidence type="ECO:0000256" key="7">
    <source>
        <dbReference type="ARBA" id="ARBA00019373"/>
    </source>
</evidence>
<dbReference type="RefSeq" id="WP_116755869.1">
    <property type="nucleotide sequence ID" value="NZ_JBHUEX010000001.1"/>
</dbReference>
<name>A0A2V1HU47_9MICO</name>
<evidence type="ECO:0000256" key="17">
    <source>
        <dbReference type="ARBA" id="ARBA00023264"/>
    </source>
</evidence>
<feature type="transmembrane region" description="Helical" evidence="19">
    <location>
        <begin position="234"/>
        <end position="252"/>
    </location>
</feature>
<keyword evidence="11 18" id="KW-0812">Transmembrane</keyword>
<dbReference type="EC" id="2.7.7.41" evidence="6 18"/>
<organism evidence="20 21">
    <name type="scientific">Amnibacterium flavum</name>
    <dbReference type="NCBI Taxonomy" id="2173173"/>
    <lineage>
        <taxon>Bacteria</taxon>
        <taxon>Bacillati</taxon>
        <taxon>Actinomycetota</taxon>
        <taxon>Actinomycetes</taxon>
        <taxon>Micrococcales</taxon>
        <taxon>Microbacteriaceae</taxon>
        <taxon>Amnibacterium</taxon>
    </lineage>
</organism>
<comment type="similarity">
    <text evidence="5 18">Belongs to the CDS family.</text>
</comment>
<proteinExistence type="inferred from homology"/>
<feature type="transmembrane region" description="Helical" evidence="19">
    <location>
        <begin position="194"/>
        <end position="213"/>
    </location>
</feature>
<dbReference type="GO" id="GO:0004605">
    <property type="term" value="F:phosphatidate cytidylyltransferase activity"/>
    <property type="evidence" value="ECO:0007669"/>
    <property type="project" value="UniProtKB-EC"/>
</dbReference>
<evidence type="ECO:0000313" key="20">
    <source>
        <dbReference type="EMBL" id="PVZ96135.1"/>
    </source>
</evidence>
<evidence type="ECO:0000256" key="5">
    <source>
        <dbReference type="ARBA" id="ARBA00010185"/>
    </source>
</evidence>
<evidence type="ECO:0000256" key="19">
    <source>
        <dbReference type="SAM" id="Phobius"/>
    </source>
</evidence>
<dbReference type="InterPro" id="IPR000374">
    <property type="entry name" value="PC_trans"/>
</dbReference>
<evidence type="ECO:0000256" key="4">
    <source>
        <dbReference type="ARBA" id="ARBA00005189"/>
    </source>
</evidence>
<evidence type="ECO:0000256" key="16">
    <source>
        <dbReference type="ARBA" id="ARBA00023209"/>
    </source>
</evidence>
<evidence type="ECO:0000256" key="15">
    <source>
        <dbReference type="ARBA" id="ARBA00023136"/>
    </source>
</evidence>
<accession>A0A2V1HU47</accession>
<evidence type="ECO:0000256" key="14">
    <source>
        <dbReference type="ARBA" id="ARBA00023098"/>
    </source>
</evidence>
<keyword evidence="16" id="KW-0594">Phospholipid biosynthesis</keyword>
<dbReference type="PROSITE" id="PS01315">
    <property type="entry name" value="CDS"/>
    <property type="match status" value="1"/>
</dbReference>
<evidence type="ECO:0000256" key="18">
    <source>
        <dbReference type="RuleBase" id="RU003938"/>
    </source>
</evidence>
<evidence type="ECO:0000313" key="21">
    <source>
        <dbReference type="Proteomes" id="UP000244893"/>
    </source>
</evidence>
<keyword evidence="21" id="KW-1185">Reference proteome</keyword>